<keyword evidence="3" id="KW-1185">Reference proteome</keyword>
<dbReference type="OrthoDB" id="982482at2"/>
<comment type="caution">
    <text evidence="2">The sequence shown here is derived from an EMBL/GenBank/DDBJ whole genome shotgun (WGS) entry which is preliminary data.</text>
</comment>
<keyword evidence="1" id="KW-0732">Signal</keyword>
<evidence type="ECO:0000256" key="1">
    <source>
        <dbReference type="SAM" id="SignalP"/>
    </source>
</evidence>
<dbReference type="RefSeq" id="WP_123214310.1">
    <property type="nucleotide sequence ID" value="NZ_RJTM01000009.1"/>
</dbReference>
<dbReference type="InterPro" id="IPR020018">
    <property type="entry name" value="Motility-assoc_lipoprot_GldH"/>
</dbReference>
<dbReference type="AlphaFoldDB" id="A0A3N0F1G5"/>
<dbReference type="Pfam" id="PF14109">
    <property type="entry name" value="GldH_lipo"/>
    <property type="match status" value="1"/>
</dbReference>
<accession>A0A3N0F1G5</accession>
<name>A0A3N0F1G5_SINP1</name>
<gene>
    <name evidence="2" type="primary">gldH</name>
    <name evidence="2" type="ORF">ED312_01905</name>
</gene>
<dbReference type="NCBIfam" id="TIGR03511">
    <property type="entry name" value="GldH_lipo"/>
    <property type="match status" value="1"/>
</dbReference>
<protein>
    <submittedName>
        <fullName evidence="2">Gliding motility lipoprotein GldH</fullName>
    </submittedName>
</protein>
<feature type="signal peptide" evidence="1">
    <location>
        <begin position="1"/>
        <end position="24"/>
    </location>
</feature>
<keyword evidence="2" id="KW-0449">Lipoprotein</keyword>
<proteinExistence type="predicted"/>
<evidence type="ECO:0000313" key="3">
    <source>
        <dbReference type="Proteomes" id="UP000267469"/>
    </source>
</evidence>
<dbReference type="PROSITE" id="PS51257">
    <property type="entry name" value="PROKAR_LIPOPROTEIN"/>
    <property type="match status" value="1"/>
</dbReference>
<feature type="chain" id="PRO_5018007592" evidence="1">
    <location>
        <begin position="25"/>
        <end position="164"/>
    </location>
</feature>
<dbReference type="Proteomes" id="UP000267469">
    <property type="component" value="Unassembled WGS sequence"/>
</dbReference>
<organism evidence="2 3">
    <name type="scientific">Sinomicrobium pectinilyticum</name>
    <dbReference type="NCBI Taxonomy" id="1084421"/>
    <lineage>
        <taxon>Bacteria</taxon>
        <taxon>Pseudomonadati</taxon>
        <taxon>Bacteroidota</taxon>
        <taxon>Flavobacteriia</taxon>
        <taxon>Flavobacteriales</taxon>
        <taxon>Flavobacteriaceae</taxon>
        <taxon>Sinomicrobium</taxon>
    </lineage>
</organism>
<sequence length="164" mass="18978">MGKIFRLFFWMGSMLLLSCGSDNAYYFDYQALNHSWNKEESVDFTFEPPDTIQPYNMYINLRNDNNYPFSNLFLIVKLNFPDGRVIADTLEYEMAKPDGEWLGEGFTDLKESKLWYKENVVFPDPGEYTVAIEHAMRKIGEAEGVGELEGITDIGLQIEKSNKE</sequence>
<reference evidence="2 3" key="1">
    <citation type="submission" date="2018-10" db="EMBL/GenBank/DDBJ databases">
        <title>Sinomicrobium pectinilyticum sp. nov., a pectinase-producing bacterium isolated from alkaline and saline soil, and emended description of the genus Sinomicrobium.</title>
        <authorList>
            <person name="Cheng B."/>
            <person name="Li C."/>
            <person name="Lai Q."/>
            <person name="Du M."/>
            <person name="Shao Z."/>
            <person name="Xu P."/>
            <person name="Yang C."/>
        </authorList>
    </citation>
    <scope>NUCLEOTIDE SEQUENCE [LARGE SCALE GENOMIC DNA]</scope>
    <source>
        <strain evidence="2 3">5DNS001</strain>
    </source>
</reference>
<dbReference type="EMBL" id="RJTM01000009">
    <property type="protein sequence ID" value="RNL93966.1"/>
    <property type="molecule type" value="Genomic_DNA"/>
</dbReference>
<evidence type="ECO:0000313" key="2">
    <source>
        <dbReference type="EMBL" id="RNL93966.1"/>
    </source>
</evidence>